<proteinExistence type="predicted"/>
<feature type="transmembrane region" description="Helical" evidence="1">
    <location>
        <begin position="50"/>
        <end position="74"/>
    </location>
</feature>
<dbReference type="EMBL" id="CP001043">
    <property type="protein sequence ID" value="ACC69441.1"/>
    <property type="molecule type" value="Genomic_DNA"/>
</dbReference>
<accession>B2JC77</accession>
<name>B2JC77_PARP8</name>
<reference evidence="3" key="1">
    <citation type="journal article" date="2014" name="Stand. Genomic Sci.">
        <title>Complete genome sequence of Burkholderia phymatum STM815(T), a broad host range and efficient nitrogen-fixing symbiont of Mimosa species.</title>
        <authorList>
            <person name="Moulin L."/>
            <person name="Klonowska A."/>
            <person name="Caroline B."/>
            <person name="Booth K."/>
            <person name="Vriezen J.A."/>
            <person name="Melkonian R."/>
            <person name="James E.K."/>
            <person name="Young J.P."/>
            <person name="Bena G."/>
            <person name="Hauser L."/>
            <person name="Land M."/>
            <person name="Kyrpides N."/>
            <person name="Bruce D."/>
            <person name="Chain P."/>
            <person name="Copeland A."/>
            <person name="Pitluck S."/>
            <person name="Woyke T."/>
            <person name="Lizotte-Waniewski M."/>
            <person name="Bristow J."/>
            <person name="Riley M."/>
        </authorList>
    </citation>
    <scope>NUCLEOTIDE SEQUENCE [LARGE SCALE GENOMIC DNA]</scope>
    <source>
        <strain evidence="3">DSM 17167 / CIP 108236 / LMG 21445 / STM815</strain>
    </source>
</reference>
<dbReference type="KEGG" id="bph:Bphy_0248"/>
<keyword evidence="1" id="KW-0812">Transmembrane</keyword>
<organism evidence="2 3">
    <name type="scientific">Paraburkholderia phymatum (strain DSM 17167 / CIP 108236 / LMG 21445 / STM815)</name>
    <name type="common">Burkholderia phymatum</name>
    <dbReference type="NCBI Taxonomy" id="391038"/>
    <lineage>
        <taxon>Bacteria</taxon>
        <taxon>Pseudomonadati</taxon>
        <taxon>Pseudomonadota</taxon>
        <taxon>Betaproteobacteria</taxon>
        <taxon>Burkholderiales</taxon>
        <taxon>Burkholderiaceae</taxon>
        <taxon>Paraburkholderia</taxon>
    </lineage>
</organism>
<keyword evidence="3" id="KW-1185">Reference proteome</keyword>
<keyword evidence="1" id="KW-0472">Membrane</keyword>
<feature type="transmembrane region" description="Helical" evidence="1">
    <location>
        <begin position="15"/>
        <end position="38"/>
    </location>
</feature>
<dbReference type="AlphaFoldDB" id="B2JC77"/>
<evidence type="ECO:0000313" key="2">
    <source>
        <dbReference type="EMBL" id="ACC69441.1"/>
    </source>
</evidence>
<evidence type="ECO:0000313" key="3">
    <source>
        <dbReference type="Proteomes" id="UP000001192"/>
    </source>
</evidence>
<dbReference type="HOGENOM" id="CLU_1709797_0_0_4"/>
<dbReference type="Proteomes" id="UP000001192">
    <property type="component" value="Chromosome 1"/>
</dbReference>
<gene>
    <name evidence="2" type="ordered locus">Bphy_0248</name>
</gene>
<feature type="transmembrane region" description="Helical" evidence="1">
    <location>
        <begin position="86"/>
        <end position="109"/>
    </location>
</feature>
<protein>
    <submittedName>
        <fullName evidence="2">Uncharacterized protein</fullName>
    </submittedName>
</protein>
<sequence precursor="true">MNGNENLEEKSKAILIKYVLAATATGAVPVPAVSAAIVAENSLMINHIAAIYGCEISVGTVIASIGMLGTANMIGREVFVEAARLLSWGAAFVGAPAVVSAIGASTAGLQTYLIGLISIEIAKGGGEKLSRGVVKSLLRKGKDDFDDFSGCAA</sequence>
<dbReference type="RefSeq" id="WP_012399670.1">
    <property type="nucleotide sequence ID" value="NC_010622.1"/>
</dbReference>
<evidence type="ECO:0000256" key="1">
    <source>
        <dbReference type="SAM" id="Phobius"/>
    </source>
</evidence>
<keyword evidence="1" id="KW-1133">Transmembrane helix</keyword>